<gene>
    <name evidence="1" type="primary">yutH</name>
    <name evidence="1" type="ORF">HR057_08110</name>
</gene>
<comment type="caution">
    <text evidence="1">The sequence shown here is derived from an EMBL/GenBank/DDBJ whole genome shotgun (WGS) entry which is preliminary data.</text>
</comment>
<protein>
    <submittedName>
        <fullName evidence="1">Spore coat protein YutH</fullName>
    </submittedName>
</protein>
<proteinExistence type="predicted"/>
<evidence type="ECO:0000313" key="1">
    <source>
        <dbReference type="EMBL" id="NSL51732.1"/>
    </source>
</evidence>
<sequence length="337" mass="40920">MIERDLYEQYRFTPQQYTTYRTFHAFVENGEFYCIVPVPHQEDLEILEIKQMSDYMKFHQGEQFAQIIPTNSNKLVGSVAGERVVLLKLPRRWNIRQHLKVREGEFLARFHKHGLYYPYPPQQATRLGMWRELWQNRLDQMEMWWKEKTEERPANRFEELFFETFPYYLGLTENAIQYYVDCMWDDKQNEVALGTICFLKYGENSLNDLNSSVILPTELIYDHPSRDIAESIRTKYLKSKMMEEITGFLQDYENIMPISFTTWKLMFARLLFPLPFFENVEGYYYANSDEMRTIYSSQFIEFIKRADDYEQFLQSFFQYLRMKREIKLPEIDWLCVV</sequence>
<dbReference type="AlphaFoldDB" id="A0A8J8GE75"/>
<keyword evidence="1" id="KW-0167">Capsid protein</keyword>
<dbReference type="RefSeq" id="WP_173730933.1">
    <property type="nucleotide sequence ID" value="NZ_JABTTE010000008.1"/>
</dbReference>
<dbReference type="InterPro" id="IPR047175">
    <property type="entry name" value="CotS-like"/>
</dbReference>
<dbReference type="Proteomes" id="UP000625804">
    <property type="component" value="Unassembled WGS sequence"/>
</dbReference>
<dbReference type="InterPro" id="IPR014254">
    <property type="entry name" value="Spore_coat_YutH"/>
</dbReference>
<keyword evidence="1" id="KW-0946">Virion</keyword>
<dbReference type="EMBL" id="JABTTE010000008">
    <property type="protein sequence ID" value="NSL51732.1"/>
    <property type="molecule type" value="Genomic_DNA"/>
</dbReference>
<reference evidence="1" key="1">
    <citation type="submission" date="2020-06" db="EMBL/GenBank/DDBJ databases">
        <title>A novel thermopfilic bacterium from Erzurum, Turkey.</title>
        <authorList>
            <person name="Adiguzel A."/>
            <person name="Ay H."/>
            <person name="Baltaci M.O."/>
        </authorList>
    </citation>
    <scope>NUCLEOTIDE SEQUENCE</scope>
    <source>
        <strain evidence="1">P2</strain>
    </source>
</reference>
<accession>A0A8J8GE75</accession>
<dbReference type="PANTHER" id="PTHR39179:SF2">
    <property type="entry name" value="ENDOSPORE COAT-ASSOCIATED PROTEIN YUTH"/>
    <property type="match status" value="1"/>
</dbReference>
<dbReference type="NCBIfam" id="TIGR02905">
    <property type="entry name" value="spore_yutH"/>
    <property type="match status" value="1"/>
</dbReference>
<dbReference type="Gene3D" id="3.90.1200.10">
    <property type="match status" value="1"/>
</dbReference>
<evidence type="ECO:0000313" key="2">
    <source>
        <dbReference type="Proteomes" id="UP000625804"/>
    </source>
</evidence>
<name>A0A8J8GE75_9BACI</name>
<organism evidence="1 2">
    <name type="scientific">Calidifontibacillus erzurumensis</name>
    <dbReference type="NCBI Taxonomy" id="2741433"/>
    <lineage>
        <taxon>Bacteria</taxon>
        <taxon>Bacillati</taxon>
        <taxon>Bacillota</taxon>
        <taxon>Bacilli</taxon>
        <taxon>Bacillales</taxon>
        <taxon>Bacillaceae</taxon>
        <taxon>Calidifontibacillus/Schinkia group</taxon>
        <taxon>Calidifontibacillus</taxon>
    </lineage>
</organism>
<dbReference type="PANTHER" id="PTHR39179">
    <property type="entry name" value="SPORE COAT PROTEIN I"/>
    <property type="match status" value="1"/>
</dbReference>
<keyword evidence="2" id="KW-1185">Reference proteome</keyword>
<dbReference type="GO" id="GO:0042601">
    <property type="term" value="C:endospore-forming forespore"/>
    <property type="evidence" value="ECO:0007669"/>
    <property type="project" value="TreeGrafter"/>
</dbReference>